<proteinExistence type="predicted"/>
<feature type="transmembrane region" description="Helical" evidence="1">
    <location>
        <begin position="7"/>
        <end position="27"/>
    </location>
</feature>
<organism evidence="2">
    <name type="scientific">viral metagenome</name>
    <dbReference type="NCBI Taxonomy" id="1070528"/>
    <lineage>
        <taxon>unclassified sequences</taxon>
        <taxon>metagenomes</taxon>
        <taxon>organismal metagenomes</taxon>
    </lineage>
</organism>
<dbReference type="EMBL" id="MN739155">
    <property type="protein sequence ID" value="QHS91122.1"/>
    <property type="molecule type" value="Genomic_DNA"/>
</dbReference>
<keyword evidence="1" id="KW-0812">Transmembrane</keyword>
<accession>A0A6C0BGJ3</accession>
<protein>
    <submittedName>
        <fullName evidence="2">Uncharacterized protein</fullName>
    </submittedName>
</protein>
<dbReference type="AlphaFoldDB" id="A0A6C0BGJ3"/>
<evidence type="ECO:0000256" key="1">
    <source>
        <dbReference type="SAM" id="Phobius"/>
    </source>
</evidence>
<keyword evidence="1" id="KW-1133">Transmembrane helix</keyword>
<sequence>MKYDQHFILALFHVLFVSPLFLFVGFQRASTSTWLYNALLAIGAVILIYHGYKLIVRLSKGSSYVWVNAIHILFIAPLLLYIGYHKRETPRAAYEMLLMLGFAAIGYHLFSLVRQMEIHSESE</sequence>
<name>A0A6C0BGJ3_9ZZZZ</name>
<feature type="transmembrane region" description="Helical" evidence="1">
    <location>
        <begin position="96"/>
        <end position="113"/>
    </location>
</feature>
<keyword evidence="1" id="KW-0472">Membrane</keyword>
<evidence type="ECO:0000313" key="2">
    <source>
        <dbReference type="EMBL" id="QHS91122.1"/>
    </source>
</evidence>
<feature type="transmembrane region" description="Helical" evidence="1">
    <location>
        <begin position="33"/>
        <end position="52"/>
    </location>
</feature>
<reference evidence="2" key="1">
    <citation type="journal article" date="2020" name="Nature">
        <title>Giant virus diversity and host interactions through global metagenomics.</title>
        <authorList>
            <person name="Schulz F."/>
            <person name="Roux S."/>
            <person name="Paez-Espino D."/>
            <person name="Jungbluth S."/>
            <person name="Walsh D.A."/>
            <person name="Denef V.J."/>
            <person name="McMahon K.D."/>
            <person name="Konstantinidis K.T."/>
            <person name="Eloe-Fadrosh E.A."/>
            <person name="Kyrpides N.C."/>
            <person name="Woyke T."/>
        </authorList>
    </citation>
    <scope>NUCLEOTIDE SEQUENCE</scope>
    <source>
        <strain evidence="2">GVMAG-M-3300013004-44</strain>
    </source>
</reference>
<feature type="transmembrane region" description="Helical" evidence="1">
    <location>
        <begin position="64"/>
        <end position="84"/>
    </location>
</feature>